<evidence type="ECO:0000256" key="1">
    <source>
        <dbReference type="ARBA" id="ARBA00000085"/>
    </source>
</evidence>
<keyword evidence="5" id="KW-0418">Kinase</keyword>
<dbReference type="AlphaFoldDB" id="A0A0F9MDB1"/>
<dbReference type="InterPro" id="IPR013655">
    <property type="entry name" value="PAS_fold_3"/>
</dbReference>
<dbReference type="SMART" id="SM00388">
    <property type="entry name" value="HisKA"/>
    <property type="match status" value="1"/>
</dbReference>
<dbReference type="InterPro" id="IPR036097">
    <property type="entry name" value="HisK_dim/P_sf"/>
</dbReference>
<organism evidence="10">
    <name type="scientific">marine sediment metagenome</name>
    <dbReference type="NCBI Taxonomy" id="412755"/>
    <lineage>
        <taxon>unclassified sequences</taxon>
        <taxon>metagenomes</taxon>
        <taxon>ecological metagenomes</taxon>
    </lineage>
</organism>
<dbReference type="SUPFAM" id="SSF55874">
    <property type="entry name" value="ATPase domain of HSP90 chaperone/DNA topoisomerase II/histidine kinase"/>
    <property type="match status" value="1"/>
</dbReference>
<feature type="domain" description="PAC" evidence="9">
    <location>
        <begin position="988"/>
        <end position="1042"/>
    </location>
</feature>
<gene>
    <name evidence="10" type="ORF">LCGC14_1103740</name>
</gene>
<evidence type="ECO:0000313" key="10">
    <source>
        <dbReference type="EMBL" id="KKN03834.1"/>
    </source>
</evidence>
<dbReference type="InterPro" id="IPR052162">
    <property type="entry name" value="Sensor_kinase/Photoreceptor"/>
</dbReference>
<dbReference type="InterPro" id="IPR003661">
    <property type="entry name" value="HisK_dim/P_dom"/>
</dbReference>
<keyword evidence="6" id="KW-0175">Coiled coil</keyword>
<dbReference type="InterPro" id="IPR036890">
    <property type="entry name" value="HATPase_C_sf"/>
</dbReference>
<dbReference type="CDD" id="cd00075">
    <property type="entry name" value="HATPase"/>
    <property type="match status" value="1"/>
</dbReference>
<dbReference type="InterPro" id="IPR035965">
    <property type="entry name" value="PAS-like_dom_sf"/>
</dbReference>
<sequence>MESLNKENYNPEEHLFNTLNNLDIGFVKVNNTGVILNHNLFFNKIFGYNPEKNLIGTKILDYWQNTDDRDNFRKILYKNDIVKKYITSAKNLDGKQIFLELNFKLEKNSNGEIISSEGIFVDITKRTETEQRLKESERKSQNIIENLPMGVHTYQLGKDGHLYLIGSNPAADQILGVDNSLSIGKTIDQAFPNIVDTDIPEKFGEIAEKGGFWHKEDIIYEDKRIKGAFENFNFQASPGIVVSMFNDISERKKAEQKLKESEKKLRNLNIQLEQRIEERTWELKESENKLRKFMDSATDGIIIFDSKLNYIDVNNITLQTVDMTREELIGKNILDIAPGLKETGRYDKYLDVIKTGKPFSTEDIIFNRKDGSLSSFFSTRAFKVGNELGIIFTDITERKKAEEKLKESEKKYRNLFESCIDGIVLTDMEGRILDCNEKYSDMLGYTIEELQKLTYLQLTPEKWHAGEAEIVQNQFIAQGYSDEFEKEYIKKDGTIFPVALKGWLIKDENGNLEGMWGFIRDITESKKKEEEIRLHSEIMTNMSEGVYLIRLEDLIIVYVNPRFEQMFGYESGEMIGKYVVIVNAPTEKTPEETKNEIMGILQETGEWHGEVQNIKKDGTIFWCYANVSLFDHPEYGKVIVSVHTDITERKKREEEIIDEKNKLQTVINTIQNGLSVQDLEYNILYHNHVVTDLFGDCVGKKCYKIYEGNDKICLECPVELAFKDGKSHTIIRELKKPHSGEISYWENIANPIRNSEGKIVSCLEIATNITEIKKSEEEIKRIKESYERLTDNANVAIFRVKIKGRDIVYSIPVNPAAERLFGYSKAEWLSDSTLGFKIIHPDFVEKQKQIMGDINKNKKPIKNAVLGWIAKDGQEVILEYTIIPILDDNGDIVYFESIGVDITERKKSEETLKESERKLKEAQALGKIGYWEFDITNQQITWSDQVFKIYNRDPSLGPPSEEEEAHYYTSDTNERLKEYARRAIEFGEEFDYDLQANLPSGMVVHLSALMRTIKNRSGQVIKLTGTVQDITERIEKEKEIEEDLKEINQLKSEFLRRASHELKTPLISIKGFSDLILALYEDQLDPVIISKLREINDGCERLQNIINNLLKTSRLESTEIKPKVQKEDLSFLINFCVHELQALAERRKQSIKLDIHDNLFVNMEKEEIHDVLSNILTNAIKYTPPKGKIEVKTELKKDFVVVSVSDNGIGFTE</sequence>
<protein>
    <recommendedName>
        <fullName evidence="2">histidine kinase</fullName>
        <ecNumber evidence="2">2.7.13.3</ecNumber>
    </recommendedName>
</protein>
<dbReference type="InterPro" id="IPR003594">
    <property type="entry name" value="HATPase_dom"/>
</dbReference>
<feature type="domain" description="PAS" evidence="8">
    <location>
        <begin position="286"/>
        <end position="334"/>
    </location>
</feature>
<feature type="domain" description="PAC" evidence="9">
    <location>
        <begin position="607"/>
        <end position="658"/>
    </location>
</feature>
<dbReference type="SUPFAM" id="SSF55785">
    <property type="entry name" value="PYP-like sensor domain (PAS domain)"/>
    <property type="match status" value="8"/>
</dbReference>
<feature type="non-terminal residue" evidence="10">
    <location>
        <position position="1213"/>
    </location>
</feature>
<evidence type="ECO:0000259" key="9">
    <source>
        <dbReference type="PROSITE" id="PS50113"/>
    </source>
</evidence>
<dbReference type="PROSITE" id="PS50112">
    <property type="entry name" value="PAS"/>
    <property type="match status" value="4"/>
</dbReference>
<dbReference type="PROSITE" id="PS50109">
    <property type="entry name" value="HIS_KIN"/>
    <property type="match status" value="1"/>
</dbReference>
<dbReference type="PANTHER" id="PTHR43304">
    <property type="entry name" value="PHYTOCHROME-LIKE PROTEIN CPH1"/>
    <property type="match status" value="1"/>
</dbReference>
<feature type="coiled-coil region" evidence="6">
    <location>
        <begin position="251"/>
        <end position="289"/>
    </location>
</feature>
<dbReference type="Pfam" id="PF08448">
    <property type="entry name" value="PAS_4"/>
    <property type="match status" value="1"/>
</dbReference>
<feature type="domain" description="PAS" evidence="8">
    <location>
        <begin position="408"/>
        <end position="450"/>
    </location>
</feature>
<dbReference type="GO" id="GO:0000155">
    <property type="term" value="F:phosphorelay sensor kinase activity"/>
    <property type="evidence" value="ECO:0007669"/>
    <property type="project" value="InterPro"/>
</dbReference>
<dbReference type="InterPro" id="IPR000014">
    <property type="entry name" value="PAS"/>
</dbReference>
<dbReference type="EC" id="2.7.13.3" evidence="2"/>
<dbReference type="InterPro" id="IPR000700">
    <property type="entry name" value="PAS-assoc_C"/>
</dbReference>
<keyword evidence="3" id="KW-0597">Phosphoprotein</keyword>
<dbReference type="CDD" id="cd00082">
    <property type="entry name" value="HisKA"/>
    <property type="match status" value="1"/>
</dbReference>
<evidence type="ECO:0000259" key="8">
    <source>
        <dbReference type="PROSITE" id="PS50112"/>
    </source>
</evidence>
<feature type="coiled-coil region" evidence="6">
    <location>
        <begin position="1027"/>
        <end position="1057"/>
    </location>
</feature>
<feature type="domain" description="PAC" evidence="9">
    <location>
        <begin position="728"/>
        <end position="781"/>
    </location>
</feature>
<evidence type="ECO:0000256" key="2">
    <source>
        <dbReference type="ARBA" id="ARBA00012438"/>
    </source>
</evidence>
<dbReference type="Pfam" id="PF08447">
    <property type="entry name" value="PAS_3"/>
    <property type="match status" value="1"/>
</dbReference>
<dbReference type="Gene3D" id="1.10.287.130">
    <property type="match status" value="1"/>
</dbReference>
<dbReference type="Gene3D" id="3.30.450.20">
    <property type="entry name" value="PAS domain"/>
    <property type="match status" value="8"/>
</dbReference>
<evidence type="ECO:0000256" key="4">
    <source>
        <dbReference type="ARBA" id="ARBA00022679"/>
    </source>
</evidence>
<feature type="domain" description="PAC" evidence="9">
    <location>
        <begin position="859"/>
        <end position="914"/>
    </location>
</feature>
<feature type="domain" description="PAS" evidence="8">
    <location>
        <begin position="531"/>
        <end position="580"/>
    </location>
</feature>
<dbReference type="InterPro" id="IPR013656">
    <property type="entry name" value="PAS_4"/>
</dbReference>
<feature type="domain" description="Histidine kinase" evidence="7">
    <location>
        <begin position="1057"/>
        <end position="1213"/>
    </location>
</feature>
<proteinExistence type="predicted"/>
<dbReference type="SMART" id="SM00086">
    <property type="entry name" value="PAC"/>
    <property type="match status" value="5"/>
</dbReference>
<accession>A0A0F9MDB1</accession>
<comment type="catalytic activity">
    <reaction evidence="1">
        <text>ATP + protein L-histidine = ADP + protein N-phospho-L-histidine.</text>
        <dbReference type="EC" id="2.7.13.3"/>
    </reaction>
</comment>
<comment type="caution">
    <text evidence="10">The sequence shown here is derived from an EMBL/GenBank/DDBJ whole genome shotgun (WGS) entry which is preliminary data.</text>
</comment>
<dbReference type="SUPFAM" id="SSF47384">
    <property type="entry name" value="Homodimeric domain of signal transducing histidine kinase"/>
    <property type="match status" value="1"/>
</dbReference>
<dbReference type="SMART" id="SM00091">
    <property type="entry name" value="PAS"/>
    <property type="match status" value="7"/>
</dbReference>
<evidence type="ECO:0000256" key="3">
    <source>
        <dbReference type="ARBA" id="ARBA00022553"/>
    </source>
</evidence>
<feature type="domain" description="PAC" evidence="9">
    <location>
        <begin position="79"/>
        <end position="135"/>
    </location>
</feature>
<dbReference type="InterPro" id="IPR001610">
    <property type="entry name" value="PAC"/>
</dbReference>
<dbReference type="Pfam" id="PF02518">
    <property type="entry name" value="HATPase_c"/>
    <property type="match status" value="1"/>
</dbReference>
<name>A0A0F9MDB1_9ZZZZ</name>
<dbReference type="Pfam" id="PF13426">
    <property type="entry name" value="PAS_9"/>
    <property type="match status" value="4"/>
</dbReference>
<evidence type="ECO:0000256" key="5">
    <source>
        <dbReference type="ARBA" id="ARBA00022777"/>
    </source>
</evidence>
<dbReference type="PROSITE" id="PS50113">
    <property type="entry name" value="PAC"/>
    <property type="match status" value="6"/>
</dbReference>
<feature type="domain" description="PAC" evidence="9">
    <location>
        <begin position="482"/>
        <end position="534"/>
    </location>
</feature>
<feature type="domain" description="PAS" evidence="8">
    <location>
        <begin position="782"/>
        <end position="858"/>
    </location>
</feature>
<dbReference type="Gene3D" id="2.10.70.100">
    <property type="match status" value="1"/>
</dbReference>
<keyword evidence="4" id="KW-0808">Transferase</keyword>
<dbReference type="Gene3D" id="3.30.565.10">
    <property type="entry name" value="Histidine kinase-like ATPase, C-terminal domain"/>
    <property type="match status" value="1"/>
</dbReference>
<evidence type="ECO:0000259" key="7">
    <source>
        <dbReference type="PROSITE" id="PS50109"/>
    </source>
</evidence>
<dbReference type="EMBL" id="LAZR01004991">
    <property type="protein sequence ID" value="KKN03834.1"/>
    <property type="molecule type" value="Genomic_DNA"/>
</dbReference>
<dbReference type="CDD" id="cd00130">
    <property type="entry name" value="PAS"/>
    <property type="match status" value="4"/>
</dbReference>
<dbReference type="PANTHER" id="PTHR43304:SF1">
    <property type="entry name" value="PAC DOMAIN-CONTAINING PROTEIN"/>
    <property type="match status" value="1"/>
</dbReference>
<reference evidence="10" key="1">
    <citation type="journal article" date="2015" name="Nature">
        <title>Complex archaea that bridge the gap between prokaryotes and eukaryotes.</title>
        <authorList>
            <person name="Spang A."/>
            <person name="Saw J.H."/>
            <person name="Jorgensen S.L."/>
            <person name="Zaremba-Niedzwiedzka K."/>
            <person name="Martijn J."/>
            <person name="Lind A.E."/>
            <person name="van Eijk R."/>
            <person name="Schleper C."/>
            <person name="Guy L."/>
            <person name="Ettema T.J."/>
        </authorList>
    </citation>
    <scope>NUCLEOTIDE SEQUENCE</scope>
</reference>
<dbReference type="InterPro" id="IPR005467">
    <property type="entry name" value="His_kinase_dom"/>
</dbReference>
<evidence type="ECO:0000256" key="6">
    <source>
        <dbReference type="SAM" id="Coils"/>
    </source>
</evidence>
<dbReference type="Pfam" id="PF00512">
    <property type="entry name" value="HisKA"/>
    <property type="match status" value="1"/>
</dbReference>
<dbReference type="NCBIfam" id="TIGR00229">
    <property type="entry name" value="sensory_box"/>
    <property type="match status" value="6"/>
</dbReference>